<organism evidence="1 2">
    <name type="scientific">Necator americanus</name>
    <name type="common">Human hookworm</name>
    <dbReference type="NCBI Taxonomy" id="51031"/>
    <lineage>
        <taxon>Eukaryota</taxon>
        <taxon>Metazoa</taxon>
        <taxon>Ecdysozoa</taxon>
        <taxon>Nematoda</taxon>
        <taxon>Chromadorea</taxon>
        <taxon>Rhabditida</taxon>
        <taxon>Rhabditina</taxon>
        <taxon>Rhabditomorpha</taxon>
        <taxon>Strongyloidea</taxon>
        <taxon>Ancylostomatidae</taxon>
        <taxon>Bunostominae</taxon>
        <taxon>Necator</taxon>
    </lineage>
</organism>
<sequence>MYYMPPQRPVWKRSQYFPVALHLAKRYVAALWVDWEEIEFHVEICLGILRNHVKTPKIYMKSNFLYM</sequence>
<dbReference type="AlphaFoldDB" id="W2TBM7"/>
<name>W2TBM7_NECAM</name>
<dbReference type="Proteomes" id="UP000053676">
    <property type="component" value="Unassembled WGS sequence"/>
</dbReference>
<keyword evidence="2" id="KW-1185">Reference proteome</keyword>
<protein>
    <submittedName>
        <fullName evidence="1">Uncharacterized protein</fullName>
    </submittedName>
</protein>
<reference evidence="2" key="1">
    <citation type="journal article" date="2014" name="Nat. Genet.">
        <title>Genome of the human hookworm Necator americanus.</title>
        <authorList>
            <person name="Tang Y.T."/>
            <person name="Gao X."/>
            <person name="Rosa B.A."/>
            <person name="Abubucker S."/>
            <person name="Hallsworth-Pepin K."/>
            <person name="Martin J."/>
            <person name="Tyagi R."/>
            <person name="Heizer E."/>
            <person name="Zhang X."/>
            <person name="Bhonagiri-Palsikar V."/>
            <person name="Minx P."/>
            <person name="Warren W.C."/>
            <person name="Wang Q."/>
            <person name="Zhan B."/>
            <person name="Hotez P.J."/>
            <person name="Sternberg P.W."/>
            <person name="Dougall A."/>
            <person name="Gaze S.T."/>
            <person name="Mulvenna J."/>
            <person name="Sotillo J."/>
            <person name="Ranganathan S."/>
            <person name="Rabelo E.M."/>
            <person name="Wilson R.K."/>
            <person name="Felgner P.L."/>
            <person name="Bethony J."/>
            <person name="Hawdon J.M."/>
            <person name="Gasser R.B."/>
            <person name="Loukas A."/>
            <person name="Mitreva M."/>
        </authorList>
    </citation>
    <scope>NUCLEOTIDE SEQUENCE [LARGE SCALE GENOMIC DNA]</scope>
</reference>
<dbReference type="EMBL" id="KI659479">
    <property type="protein sequence ID" value="ETN79445.1"/>
    <property type="molecule type" value="Genomic_DNA"/>
</dbReference>
<gene>
    <name evidence="1" type="ORF">NECAME_09812</name>
</gene>
<accession>W2TBM7</accession>
<evidence type="ECO:0000313" key="1">
    <source>
        <dbReference type="EMBL" id="ETN79445.1"/>
    </source>
</evidence>
<proteinExistence type="predicted"/>
<dbReference type="KEGG" id="nai:NECAME_09812"/>
<evidence type="ECO:0000313" key="2">
    <source>
        <dbReference type="Proteomes" id="UP000053676"/>
    </source>
</evidence>